<dbReference type="GO" id="GO:0007601">
    <property type="term" value="P:visual perception"/>
    <property type="evidence" value="ECO:0007669"/>
    <property type="project" value="UniProtKB-KW"/>
</dbReference>
<name>A0AA88ICN7_ARTSF</name>
<evidence type="ECO:0000256" key="8">
    <source>
        <dbReference type="ARBA" id="ARBA00022991"/>
    </source>
</evidence>
<dbReference type="PRINTS" id="PR00238">
    <property type="entry name" value="OPSIN"/>
</dbReference>
<evidence type="ECO:0000256" key="5">
    <source>
        <dbReference type="ARBA" id="ARBA00022692"/>
    </source>
</evidence>
<dbReference type="GO" id="GO:0007602">
    <property type="term" value="P:phototransduction"/>
    <property type="evidence" value="ECO:0007669"/>
    <property type="project" value="UniProtKB-KW"/>
</dbReference>
<keyword evidence="9 15" id="KW-0297">G-protein coupled receptor</keyword>
<dbReference type="PROSITE" id="PS00237">
    <property type="entry name" value="G_PROTEIN_RECEP_F1_1"/>
    <property type="match status" value="1"/>
</dbReference>
<dbReference type="InterPro" id="IPR050125">
    <property type="entry name" value="GPCR_opsins"/>
</dbReference>
<keyword evidence="18" id="KW-1185">Reference proteome</keyword>
<gene>
    <name evidence="17" type="ORF">QYM36_000885</name>
</gene>
<evidence type="ECO:0000256" key="7">
    <source>
        <dbReference type="ARBA" id="ARBA00022989"/>
    </source>
</evidence>
<dbReference type="GO" id="GO:0016020">
    <property type="term" value="C:membrane"/>
    <property type="evidence" value="ECO:0007669"/>
    <property type="project" value="UniProtKB-SubCell"/>
</dbReference>
<comment type="caution">
    <text evidence="17">The sequence shown here is derived from an EMBL/GenBank/DDBJ whole genome shotgun (WGS) entry which is preliminary data.</text>
</comment>
<comment type="caution">
    <text evidence="15">Lacks conserved residue(s) required for the propagation of feature annotation.</text>
</comment>
<comment type="subcellular location">
    <subcellularLocation>
        <location evidence="1 15">Membrane</location>
        <topology evidence="1 15">Multi-pass membrane protein</topology>
    </subcellularLocation>
</comment>
<dbReference type="PRINTS" id="PR00237">
    <property type="entry name" value="GPCRRHODOPSN"/>
</dbReference>
<dbReference type="GO" id="GO:0004930">
    <property type="term" value="F:G protein-coupled receptor activity"/>
    <property type="evidence" value="ECO:0007669"/>
    <property type="project" value="UniProtKB-KW"/>
</dbReference>
<evidence type="ECO:0000256" key="3">
    <source>
        <dbReference type="ARBA" id="ARBA00022553"/>
    </source>
</evidence>
<dbReference type="InterPro" id="IPR001760">
    <property type="entry name" value="Opsin"/>
</dbReference>
<dbReference type="AlphaFoldDB" id="A0AA88ICN7"/>
<keyword evidence="3" id="KW-0597">Phosphoprotein</keyword>
<feature type="domain" description="G-protein coupled receptors family 1 profile" evidence="16">
    <location>
        <begin position="61"/>
        <end position="324"/>
    </location>
</feature>
<evidence type="ECO:0000313" key="18">
    <source>
        <dbReference type="Proteomes" id="UP001187531"/>
    </source>
</evidence>
<feature type="transmembrane region" description="Helical" evidence="15">
    <location>
        <begin position="271"/>
        <end position="291"/>
    </location>
</feature>
<dbReference type="CDD" id="cd15079">
    <property type="entry name" value="7tmA_photoreceptors_insect"/>
    <property type="match status" value="1"/>
</dbReference>
<dbReference type="PROSITE" id="PS00238">
    <property type="entry name" value="OPSIN"/>
    <property type="match status" value="1"/>
</dbReference>
<keyword evidence="10 15" id="KW-0472">Membrane</keyword>
<reference evidence="17" key="1">
    <citation type="submission" date="2023-07" db="EMBL/GenBank/DDBJ databases">
        <title>Chromosome-level genome assembly of Artemia franciscana.</title>
        <authorList>
            <person name="Jo E."/>
        </authorList>
    </citation>
    <scope>NUCLEOTIDE SEQUENCE</scope>
    <source>
        <tissue evidence="17">Whole body</tissue>
    </source>
</reference>
<keyword evidence="4 15" id="KW-0716">Sensory transduction</keyword>
<keyword evidence="8 15" id="KW-0157">Chromophore</keyword>
<keyword evidence="12 15" id="KW-0675">Receptor</keyword>
<dbReference type="Proteomes" id="UP001187531">
    <property type="component" value="Unassembled WGS sequence"/>
</dbReference>
<keyword evidence="13 15" id="KW-0807">Transducer</keyword>
<feature type="transmembrane region" description="Helical" evidence="15">
    <location>
        <begin position="42"/>
        <end position="69"/>
    </location>
</feature>
<protein>
    <recommendedName>
        <fullName evidence="16">G-protein coupled receptors family 1 profile domain-containing protein</fullName>
    </recommendedName>
</protein>
<evidence type="ECO:0000256" key="1">
    <source>
        <dbReference type="ARBA" id="ARBA00004141"/>
    </source>
</evidence>
<comment type="similarity">
    <text evidence="15">Belongs to the G-protein coupled receptor 1 family. Opsin subfamily.</text>
</comment>
<dbReference type="GO" id="GO:0009881">
    <property type="term" value="F:photoreceptor activity"/>
    <property type="evidence" value="ECO:0007669"/>
    <property type="project" value="UniProtKB-KW"/>
</dbReference>
<keyword evidence="7 15" id="KW-1133">Transmembrane helix</keyword>
<feature type="transmembrane region" description="Helical" evidence="15">
    <location>
        <begin position="158"/>
        <end position="178"/>
    </location>
</feature>
<keyword evidence="11" id="KW-1015">Disulfide bond</keyword>
<feature type="transmembrane region" description="Helical" evidence="15">
    <location>
        <begin position="81"/>
        <end position="106"/>
    </location>
</feature>
<dbReference type="EMBL" id="JAVRJZ010000003">
    <property type="protein sequence ID" value="KAK2724176.1"/>
    <property type="molecule type" value="Genomic_DNA"/>
</dbReference>
<dbReference type="InterPro" id="IPR000276">
    <property type="entry name" value="GPCR_Rhodpsn"/>
</dbReference>
<evidence type="ECO:0000256" key="13">
    <source>
        <dbReference type="ARBA" id="ARBA00023224"/>
    </source>
</evidence>
<dbReference type="InterPro" id="IPR017452">
    <property type="entry name" value="GPCR_Rhodpsn_7TM"/>
</dbReference>
<evidence type="ECO:0000256" key="12">
    <source>
        <dbReference type="ARBA" id="ARBA00023170"/>
    </source>
</evidence>
<keyword evidence="5 15" id="KW-0812">Transmembrane</keyword>
<evidence type="ECO:0000259" key="16">
    <source>
        <dbReference type="PROSITE" id="PS50262"/>
    </source>
</evidence>
<keyword evidence="14" id="KW-0844">Vision</keyword>
<keyword evidence="6 15" id="KW-0681">Retinal protein</keyword>
<feature type="transmembrane region" description="Helical" evidence="15">
    <location>
        <begin position="206"/>
        <end position="227"/>
    </location>
</feature>
<feature type="transmembrane region" description="Helical" evidence="15">
    <location>
        <begin position="118"/>
        <end position="137"/>
    </location>
</feature>
<evidence type="ECO:0000256" key="15">
    <source>
        <dbReference type="RuleBase" id="RU004951"/>
    </source>
</evidence>
<dbReference type="SUPFAM" id="SSF81321">
    <property type="entry name" value="Family A G protein-coupled receptor-like"/>
    <property type="match status" value="1"/>
</dbReference>
<evidence type="ECO:0000256" key="9">
    <source>
        <dbReference type="ARBA" id="ARBA00023040"/>
    </source>
</evidence>
<evidence type="ECO:0000313" key="17">
    <source>
        <dbReference type="EMBL" id="KAK2724176.1"/>
    </source>
</evidence>
<evidence type="ECO:0000256" key="4">
    <source>
        <dbReference type="ARBA" id="ARBA00022606"/>
    </source>
</evidence>
<dbReference type="InterPro" id="IPR027430">
    <property type="entry name" value="Retinal_BS"/>
</dbReference>
<organism evidence="17 18">
    <name type="scientific">Artemia franciscana</name>
    <name type="common">Brine shrimp</name>
    <name type="synonym">Artemia sanfranciscana</name>
    <dbReference type="NCBI Taxonomy" id="6661"/>
    <lineage>
        <taxon>Eukaryota</taxon>
        <taxon>Metazoa</taxon>
        <taxon>Ecdysozoa</taxon>
        <taxon>Arthropoda</taxon>
        <taxon>Crustacea</taxon>
        <taxon>Branchiopoda</taxon>
        <taxon>Anostraca</taxon>
        <taxon>Artemiidae</taxon>
        <taxon>Artemia</taxon>
    </lineage>
</organism>
<dbReference type="PANTHER" id="PTHR24240">
    <property type="entry name" value="OPSIN"/>
    <property type="match status" value="1"/>
</dbReference>
<evidence type="ECO:0000256" key="11">
    <source>
        <dbReference type="ARBA" id="ARBA00023157"/>
    </source>
</evidence>
<keyword evidence="2 15" id="KW-0600">Photoreceptor protein</keyword>
<proteinExistence type="inferred from homology"/>
<evidence type="ECO:0000256" key="2">
    <source>
        <dbReference type="ARBA" id="ARBA00022543"/>
    </source>
</evidence>
<dbReference type="Pfam" id="PF00001">
    <property type="entry name" value="7tm_1"/>
    <property type="match status" value="1"/>
</dbReference>
<accession>A0AA88ICN7</accession>
<dbReference type="FunFam" id="1.20.1070.10:FF:000044">
    <property type="entry name" value="Opsin, ultraviolet-sensitive"/>
    <property type="match status" value="1"/>
</dbReference>
<dbReference type="Gene3D" id="1.20.1070.10">
    <property type="entry name" value="Rhodopsin 7-helix transmembrane proteins"/>
    <property type="match status" value="1"/>
</dbReference>
<evidence type="ECO:0000256" key="6">
    <source>
        <dbReference type="ARBA" id="ARBA00022925"/>
    </source>
</evidence>
<dbReference type="PRINTS" id="PR00577">
    <property type="entry name" value="OPSINRH3RH4"/>
</dbReference>
<evidence type="ECO:0000256" key="14">
    <source>
        <dbReference type="ARBA" id="ARBA00023305"/>
    </source>
</evidence>
<evidence type="ECO:0000256" key="10">
    <source>
        <dbReference type="ARBA" id="ARBA00023136"/>
    </source>
</evidence>
<sequence length="366" mass="41503">MSNDSAFDYFRYERQPLGWNTPADYLEYVHPHWKQFDAPNPFLHYFLGILYIFLTAGSLIGNGVVIWIFTASKKLRTPSNLFVINLAICDFIMMLKTPVFILNSFNEGPIWGKLGCDIYGFMGAYSGIGAAITNAAISFDRYRTIARPLDGKLSKGQAIMIIMLCWLYSTPFTLLPFFEVWGRFVPEGFLTSCTFDYITEDSSTRFFVATIFFTSYCIPMSLIIFFYSRIVGQVWKHEQLLKEQAKKMNVESLRSSKDQSEQSAEIRIAKVAIGIVALFVVSWTPYAIVALTCTFGNRAIITPVVSMIPACTCKTVACVDPWVYAINHPRYRLELQKRMPWFCIHEEEPKSDATSVSNGTSATTPS</sequence>
<dbReference type="PROSITE" id="PS50262">
    <property type="entry name" value="G_PROTEIN_RECEP_F1_2"/>
    <property type="match status" value="1"/>
</dbReference>